<gene>
    <name evidence="3" type="ORF">BWQ96_00458</name>
</gene>
<protein>
    <recommendedName>
        <fullName evidence="2">Choice-of-anchor A domain-containing protein</fullName>
    </recommendedName>
</protein>
<organism evidence="3 4">
    <name type="scientific">Gracilariopsis chorda</name>
    <dbReference type="NCBI Taxonomy" id="448386"/>
    <lineage>
        <taxon>Eukaryota</taxon>
        <taxon>Rhodophyta</taxon>
        <taxon>Florideophyceae</taxon>
        <taxon>Rhodymeniophycidae</taxon>
        <taxon>Gracilariales</taxon>
        <taxon>Gracilariaceae</taxon>
        <taxon>Gracilariopsis</taxon>
    </lineage>
</organism>
<feature type="domain" description="Choice-of-anchor A" evidence="2">
    <location>
        <begin position="39"/>
        <end position="280"/>
    </location>
</feature>
<proteinExistence type="predicted"/>
<dbReference type="OrthoDB" id="10357294at2759"/>
<dbReference type="AlphaFoldDB" id="A0A2V3J5V5"/>
<dbReference type="InterPro" id="IPR026588">
    <property type="entry name" value="Choice_anch_A"/>
</dbReference>
<evidence type="ECO:0000259" key="2">
    <source>
        <dbReference type="Pfam" id="PF20597"/>
    </source>
</evidence>
<evidence type="ECO:0000256" key="1">
    <source>
        <dbReference type="SAM" id="SignalP"/>
    </source>
</evidence>
<dbReference type="Pfam" id="PF20597">
    <property type="entry name" value="pAdhesive_15"/>
    <property type="match status" value="1"/>
</dbReference>
<reference evidence="3 4" key="1">
    <citation type="journal article" date="2018" name="Mol. Biol. Evol.">
        <title>Analysis of the draft genome of the red seaweed Gracilariopsis chorda provides insights into genome size evolution in Rhodophyta.</title>
        <authorList>
            <person name="Lee J."/>
            <person name="Yang E.C."/>
            <person name="Graf L."/>
            <person name="Yang J.H."/>
            <person name="Qiu H."/>
            <person name="Zel Zion U."/>
            <person name="Chan C.X."/>
            <person name="Stephens T.G."/>
            <person name="Weber A.P.M."/>
            <person name="Boo G.H."/>
            <person name="Boo S.M."/>
            <person name="Kim K.M."/>
            <person name="Shin Y."/>
            <person name="Jung M."/>
            <person name="Lee S.J."/>
            <person name="Yim H.S."/>
            <person name="Lee J.H."/>
            <person name="Bhattacharya D."/>
            <person name="Yoon H.S."/>
        </authorList>
    </citation>
    <scope>NUCLEOTIDE SEQUENCE [LARGE SCALE GENOMIC DNA]</scope>
    <source>
        <strain evidence="3 4">SKKU-2015</strain>
        <tissue evidence="3">Whole body</tissue>
    </source>
</reference>
<comment type="caution">
    <text evidence="3">The sequence shown here is derived from an EMBL/GenBank/DDBJ whole genome shotgun (WGS) entry which is preliminary data.</text>
</comment>
<name>A0A2V3J5V5_9FLOR</name>
<sequence>MMRNALAVLIAVCIAVSSAATSDETESINAYIAAAHERIFKQFNVLVLGDLSVAKAAFRGAIAVQGKAELADFDVGSDLGCDKDFRAVTVGKTLNARMGSVNGGYTVVGRGSKVHHSVSMKCSNRVEQYDSVHNGDVEFSEVRRSVLREAAEMCVSTPTGTVESANETLRFVPGEKGFSCYTFFKVSTDDLRLVQRWEYAGDDYYRNIVIVVSGLRSEFRDLRMHGFNPRRTLIVFCAVYGSFELYNAKVQASVLAPTASITTMDSIVNGSLIIGALRGSLATLNVPYVTC</sequence>
<keyword evidence="4" id="KW-1185">Reference proteome</keyword>
<feature type="signal peptide" evidence="1">
    <location>
        <begin position="1"/>
        <end position="20"/>
    </location>
</feature>
<dbReference type="Proteomes" id="UP000247409">
    <property type="component" value="Unassembled WGS sequence"/>
</dbReference>
<keyword evidence="1" id="KW-0732">Signal</keyword>
<feature type="chain" id="PRO_5016060748" description="Choice-of-anchor A domain-containing protein" evidence="1">
    <location>
        <begin position="21"/>
        <end position="291"/>
    </location>
</feature>
<dbReference type="EMBL" id="NBIV01000002">
    <property type="protein sequence ID" value="PXF49806.1"/>
    <property type="molecule type" value="Genomic_DNA"/>
</dbReference>
<dbReference type="NCBIfam" id="TIGR04215">
    <property type="entry name" value="choice_anch_A"/>
    <property type="match status" value="1"/>
</dbReference>
<accession>A0A2V3J5V5</accession>
<evidence type="ECO:0000313" key="3">
    <source>
        <dbReference type="EMBL" id="PXF49806.1"/>
    </source>
</evidence>
<evidence type="ECO:0000313" key="4">
    <source>
        <dbReference type="Proteomes" id="UP000247409"/>
    </source>
</evidence>